<comment type="similarity">
    <text evidence="2">Belongs to the vinculin/alpha-catenin family.</text>
</comment>
<reference evidence="6" key="1">
    <citation type="submission" date="2020-06" db="EMBL/GenBank/DDBJ databases">
        <title>Draft genome of Bugula neritina, a colonial animal packing powerful symbionts and potential medicines.</title>
        <authorList>
            <person name="Rayko M."/>
        </authorList>
    </citation>
    <scope>NUCLEOTIDE SEQUENCE [LARGE SCALE GENOMIC DNA]</scope>
    <source>
        <strain evidence="6">Kwan_BN1</strain>
    </source>
</reference>
<dbReference type="GO" id="GO:0005737">
    <property type="term" value="C:cytoplasm"/>
    <property type="evidence" value="ECO:0007669"/>
    <property type="project" value="UniProtKB-SubCell"/>
</dbReference>
<gene>
    <name evidence="6" type="ORF">EB796_019155</name>
</gene>
<keyword evidence="7" id="KW-1185">Reference proteome</keyword>
<comment type="subcellular location">
    <subcellularLocation>
        <location evidence="1">Cytoplasm</location>
    </subcellularLocation>
</comment>
<dbReference type="InterPro" id="IPR006077">
    <property type="entry name" value="Vinculin/catenin"/>
</dbReference>
<organism evidence="6 7">
    <name type="scientific">Bugula neritina</name>
    <name type="common">Brown bryozoan</name>
    <name type="synonym">Sertularia neritina</name>
    <dbReference type="NCBI Taxonomy" id="10212"/>
    <lineage>
        <taxon>Eukaryota</taxon>
        <taxon>Metazoa</taxon>
        <taxon>Spiralia</taxon>
        <taxon>Lophotrochozoa</taxon>
        <taxon>Bryozoa</taxon>
        <taxon>Gymnolaemata</taxon>
        <taxon>Cheilostomatida</taxon>
        <taxon>Flustrina</taxon>
        <taxon>Buguloidea</taxon>
        <taxon>Bugulidae</taxon>
        <taxon>Bugula</taxon>
    </lineage>
</organism>
<dbReference type="Pfam" id="PF01044">
    <property type="entry name" value="Vinculin"/>
    <property type="match status" value="2"/>
</dbReference>
<sequence>METKISAHTQKSVGNVATLDLLKASGVWITDDQLFIGYKVKNRIEDVICLCRQTSQNIHNSSTLSSNESLAKFEGVMDLQINNIMDGVVELTGNNQSKKLCDYLLRKLELIHLINPLLCSSISAYIASESETTRALATQNKNCFQHDMQEAIRNVVLCLQSTEKQLLEHIPCFNKEDDFSLAQEWLSEKSSVRSSTGFQSVEMCIKYGNKLAGLLCDGAEKRQLKVLCCRVELAANQLKDLHAKRTIREGHERIGTNQLAYHLSHLKDGIIETISRKTFDDFQHFNLPLNMLEKAALTAHFKQHREQVFVEKQLHFEEMHRRLVTNINLICWIHMIPNASKMEKVQHEAAVLSASSSYVVWGAKLLFSNPYNNVFQKHFTKVKQVWQLKVNQLKSLCLSEANLRTYKNIQSTYTLKDCSSCICDLSFSSQLMLLANPANTDSQVFHEHLLKKGEDVDKPTNWASADSDLILTAKKLATVMSKLVDLVRNDRCTKERLLQSSQNISRTSDAFSCLTKHLAMKCADEYSQSLLLKLYERIPTLSTQLKMVCTVKAATIGSGTVGCSNDKQATEMLLENAKNLMAAVREAVHTAAAASINIRISSK</sequence>
<dbReference type="AlphaFoldDB" id="A0A7J7J927"/>
<keyword evidence="4" id="KW-0963">Cytoplasm</keyword>
<protein>
    <recommendedName>
        <fullName evidence="3">Vinculin</fullName>
    </recommendedName>
</protein>
<accession>A0A7J7J927</accession>
<dbReference type="InterPro" id="IPR017997">
    <property type="entry name" value="Vinculin"/>
</dbReference>
<dbReference type="PRINTS" id="PR00806">
    <property type="entry name" value="VINCULIN"/>
</dbReference>
<name>A0A7J7J927_BUGNE</name>
<evidence type="ECO:0000313" key="7">
    <source>
        <dbReference type="Proteomes" id="UP000593567"/>
    </source>
</evidence>
<keyword evidence="5" id="KW-0009">Actin-binding</keyword>
<evidence type="ECO:0000313" key="6">
    <source>
        <dbReference type="EMBL" id="KAF6022535.1"/>
    </source>
</evidence>
<evidence type="ECO:0000256" key="5">
    <source>
        <dbReference type="ARBA" id="ARBA00023203"/>
    </source>
</evidence>
<dbReference type="OrthoDB" id="29742at2759"/>
<evidence type="ECO:0000256" key="1">
    <source>
        <dbReference type="ARBA" id="ARBA00004496"/>
    </source>
</evidence>
<dbReference type="SUPFAM" id="SSF47220">
    <property type="entry name" value="alpha-catenin/vinculin-like"/>
    <property type="match status" value="2"/>
</dbReference>
<proteinExistence type="inferred from homology"/>
<dbReference type="GO" id="GO:0007155">
    <property type="term" value="P:cell adhesion"/>
    <property type="evidence" value="ECO:0007669"/>
    <property type="project" value="InterPro"/>
</dbReference>
<dbReference type="InterPro" id="IPR036723">
    <property type="entry name" value="Alpha-catenin/vinculin-like_sf"/>
</dbReference>
<evidence type="ECO:0000256" key="3">
    <source>
        <dbReference type="ARBA" id="ARBA00014125"/>
    </source>
</evidence>
<dbReference type="PANTHER" id="PTHR46180">
    <property type="entry name" value="VINCULIN"/>
    <property type="match status" value="1"/>
</dbReference>
<evidence type="ECO:0000256" key="2">
    <source>
        <dbReference type="ARBA" id="ARBA00008376"/>
    </source>
</evidence>
<evidence type="ECO:0000256" key="4">
    <source>
        <dbReference type="ARBA" id="ARBA00022490"/>
    </source>
</evidence>
<dbReference type="Proteomes" id="UP000593567">
    <property type="component" value="Unassembled WGS sequence"/>
</dbReference>
<dbReference type="EMBL" id="VXIV02002840">
    <property type="protein sequence ID" value="KAF6022535.1"/>
    <property type="molecule type" value="Genomic_DNA"/>
</dbReference>
<comment type="caution">
    <text evidence="6">The sequence shown here is derived from an EMBL/GenBank/DDBJ whole genome shotgun (WGS) entry which is preliminary data.</text>
</comment>
<dbReference type="GO" id="GO:0051015">
    <property type="term" value="F:actin filament binding"/>
    <property type="evidence" value="ECO:0007669"/>
    <property type="project" value="InterPro"/>
</dbReference>
<dbReference type="Gene3D" id="1.20.120.810">
    <property type="entry name" value="Vinculin, Vh2 four-helix bundle"/>
    <property type="match status" value="1"/>
</dbReference>
<dbReference type="Gene3D" id="1.20.120.230">
    <property type="entry name" value="Alpha-catenin/vinculin-like"/>
    <property type="match status" value="1"/>
</dbReference>